<evidence type="ECO:0000313" key="3">
    <source>
        <dbReference type="Proteomes" id="UP000717696"/>
    </source>
</evidence>
<dbReference type="EMBL" id="JAGMUU010000066">
    <property type="protein sequence ID" value="KAH7110033.1"/>
    <property type="molecule type" value="Genomic_DNA"/>
</dbReference>
<feature type="region of interest" description="Disordered" evidence="1">
    <location>
        <begin position="26"/>
        <end position="85"/>
    </location>
</feature>
<proteinExistence type="predicted"/>
<accession>A0A9P9CZV4</accession>
<evidence type="ECO:0000313" key="2">
    <source>
        <dbReference type="EMBL" id="KAH7110033.1"/>
    </source>
</evidence>
<evidence type="ECO:0000256" key="1">
    <source>
        <dbReference type="SAM" id="MobiDB-lite"/>
    </source>
</evidence>
<sequence>MELHSGHHPGNTTSHQQAQNLTVGRLNAAQPPPPSPIKQMGKQRDQPSVPGALSAQRGTRAGGLRDMVTPTGSTQAQFQNSAQNLPQPRTTVAHYHMGDITLLGSLNHVEMLSNFVAPCKTTVPHTIRKVSLHLDGIST</sequence>
<dbReference type="OrthoDB" id="10360388at2759"/>
<reference evidence="2" key="1">
    <citation type="journal article" date="2021" name="Nat. Commun.">
        <title>Genetic determinants of endophytism in the Arabidopsis root mycobiome.</title>
        <authorList>
            <person name="Mesny F."/>
            <person name="Miyauchi S."/>
            <person name="Thiergart T."/>
            <person name="Pickel B."/>
            <person name="Atanasova L."/>
            <person name="Karlsson M."/>
            <person name="Huettel B."/>
            <person name="Barry K.W."/>
            <person name="Haridas S."/>
            <person name="Chen C."/>
            <person name="Bauer D."/>
            <person name="Andreopoulos W."/>
            <person name="Pangilinan J."/>
            <person name="LaButti K."/>
            <person name="Riley R."/>
            <person name="Lipzen A."/>
            <person name="Clum A."/>
            <person name="Drula E."/>
            <person name="Henrissat B."/>
            <person name="Kohler A."/>
            <person name="Grigoriev I.V."/>
            <person name="Martin F.M."/>
            <person name="Hacquard S."/>
        </authorList>
    </citation>
    <scope>NUCLEOTIDE SEQUENCE</scope>
    <source>
        <strain evidence="2">MPI-CAGE-AT-0021</strain>
    </source>
</reference>
<protein>
    <submittedName>
        <fullName evidence="2">Uncharacterized protein</fullName>
    </submittedName>
</protein>
<keyword evidence="3" id="KW-1185">Reference proteome</keyword>
<dbReference type="AlphaFoldDB" id="A0A9P9CZV4"/>
<comment type="caution">
    <text evidence="2">The sequence shown here is derived from an EMBL/GenBank/DDBJ whole genome shotgun (WGS) entry which is preliminary data.</text>
</comment>
<dbReference type="Proteomes" id="UP000717696">
    <property type="component" value="Unassembled WGS sequence"/>
</dbReference>
<organism evidence="2 3">
    <name type="scientific">Dactylonectria estremocensis</name>
    <dbReference type="NCBI Taxonomy" id="1079267"/>
    <lineage>
        <taxon>Eukaryota</taxon>
        <taxon>Fungi</taxon>
        <taxon>Dikarya</taxon>
        <taxon>Ascomycota</taxon>
        <taxon>Pezizomycotina</taxon>
        <taxon>Sordariomycetes</taxon>
        <taxon>Hypocreomycetidae</taxon>
        <taxon>Hypocreales</taxon>
        <taxon>Nectriaceae</taxon>
        <taxon>Dactylonectria</taxon>
    </lineage>
</organism>
<name>A0A9P9CZV4_9HYPO</name>
<gene>
    <name evidence="2" type="ORF">B0J13DRAFT_293348</name>
</gene>
<feature type="compositionally biased region" description="Polar residues" evidence="1">
    <location>
        <begin position="70"/>
        <end position="85"/>
    </location>
</feature>
<feature type="non-terminal residue" evidence="2">
    <location>
        <position position="139"/>
    </location>
</feature>